<evidence type="ECO:0000313" key="2">
    <source>
        <dbReference type="Proteomes" id="UP001489719"/>
    </source>
</evidence>
<accession>A0ACC3TE03</accession>
<name>A0ACC3TE03_9ASCO</name>
<keyword evidence="2" id="KW-1185">Reference proteome</keyword>
<reference evidence="2" key="1">
    <citation type="journal article" date="2024" name="Front. Bioeng. Biotechnol.">
        <title>Genome-scale model development and genomic sequencing of the oleaginous clade Lipomyces.</title>
        <authorList>
            <person name="Czajka J.J."/>
            <person name="Han Y."/>
            <person name="Kim J."/>
            <person name="Mondo S.J."/>
            <person name="Hofstad B.A."/>
            <person name="Robles A."/>
            <person name="Haridas S."/>
            <person name="Riley R."/>
            <person name="LaButti K."/>
            <person name="Pangilinan J."/>
            <person name="Andreopoulos W."/>
            <person name="Lipzen A."/>
            <person name="Yan J."/>
            <person name="Wang M."/>
            <person name="Ng V."/>
            <person name="Grigoriev I.V."/>
            <person name="Spatafora J.W."/>
            <person name="Magnuson J.K."/>
            <person name="Baker S.E."/>
            <person name="Pomraning K.R."/>
        </authorList>
    </citation>
    <scope>NUCLEOTIDE SEQUENCE [LARGE SCALE GENOMIC DNA]</scope>
    <source>
        <strain evidence="2">CBS 10300</strain>
    </source>
</reference>
<proteinExistence type="predicted"/>
<gene>
    <name evidence="1" type="ORF">V1517DRAFT_332728</name>
</gene>
<dbReference type="EMBL" id="MU970192">
    <property type="protein sequence ID" value="KAK9319384.1"/>
    <property type="molecule type" value="Genomic_DNA"/>
</dbReference>
<evidence type="ECO:0000313" key="1">
    <source>
        <dbReference type="EMBL" id="KAK9319384.1"/>
    </source>
</evidence>
<sequence length="620" mass="66874">MPNPPSTPSTNRHVYKNKENMVKYSTKKILVVSTPSSRRSAMSSISSDRKLASPMRQKVVVSPIRSLKITSPTKSSGIPKLSDPKSMLRVKAQRDPKVAVEKFTKRRRDNDALNDLSPTKTELGKPQRLFAPPTPRRCEGLLCMNGASVNRHLSSDKVRVSIPSSLPRSPPRLGATANKQEAVLGLKSPARRLGCTVSSKSLRQSPDPASMAASATLSNGSPTIRRKQMGSVKHIPSILLSPPRLPPLPSPRCTSKKSIADVKVLSERPSSKSNESDYEEPTTDKSANEDGSMQTSTNKIAGTSERHLYAELDEVDTVVLEEALEQLEIASGRSYPSTPSAAAPGHDSDDGPVMPTNKVAPVPNKEIKSPFKTSISKVPILSPHMPTPSGTRHIVKARSPRSPQKAVSEHTLAASSPAATKPRARIPPRQPAASHTSLDAKDSLAKGPTLPLSEVVAFLDIRTSEGSDASAEFAVLLRKLGAKVVKQPSRKVTHIIFKHGGPKTPHVARDLNIPCLTISWIVECGKQRSKVDEAGYVVEINSSQARYMLQRRKKSLEPKPLPQGDDGGKERTNVEDNPNASAAQLQGDIEVHPGVAAIGMSRLPRGVMAETHLTCNLSCV</sequence>
<organism evidence="1 2">
    <name type="scientific">Lipomyces orientalis</name>
    <dbReference type="NCBI Taxonomy" id="1233043"/>
    <lineage>
        <taxon>Eukaryota</taxon>
        <taxon>Fungi</taxon>
        <taxon>Dikarya</taxon>
        <taxon>Ascomycota</taxon>
        <taxon>Saccharomycotina</taxon>
        <taxon>Lipomycetes</taxon>
        <taxon>Lipomycetales</taxon>
        <taxon>Lipomycetaceae</taxon>
        <taxon>Lipomyces</taxon>
    </lineage>
</organism>
<dbReference type="Proteomes" id="UP001489719">
    <property type="component" value="Unassembled WGS sequence"/>
</dbReference>
<protein>
    <submittedName>
        <fullName evidence="1">Uncharacterized protein</fullName>
    </submittedName>
</protein>
<comment type="caution">
    <text evidence="1">The sequence shown here is derived from an EMBL/GenBank/DDBJ whole genome shotgun (WGS) entry which is preliminary data.</text>
</comment>